<name>A0A934QU97_9PSEU</name>
<dbReference type="Gene3D" id="3.40.50.1820">
    <property type="entry name" value="alpha/beta hydrolase"/>
    <property type="match status" value="1"/>
</dbReference>
<sequence>MSRRSLLLAAAGTGVAGAVTAGLIDRSPDRVLHALSRSASSAYPSVLTGPGITRVERIYSRARGREVDVALVLPSREPPEGMPVSVLLHGRSGSARNAAAPGLAYRLGKQVERGAVPSYGFIAVDGGNSYWHEHAEGDDPLGMLLDEVPRWLRERGLGGAKGLPFAATGTSMGGFGAFLYARRRGEQGDPVDAIAAISPALLTSWSKMRKRKAFDDKADWASMDPLLHLDTTRHVPTAVWCGEQDPFIEGVREFIRKSRPEIGYTARGGHSGRFFRTATPGLISFLGKHTPERRTD</sequence>
<accession>A0A934QU97</accession>
<dbReference type="InterPro" id="IPR029058">
    <property type="entry name" value="AB_hydrolase_fold"/>
</dbReference>
<keyword evidence="2" id="KW-1185">Reference proteome</keyword>
<dbReference type="AlphaFoldDB" id="A0A934QU97"/>
<gene>
    <name evidence="1" type="ORF">JHE00_18925</name>
</gene>
<evidence type="ECO:0000313" key="2">
    <source>
        <dbReference type="Proteomes" id="UP000635245"/>
    </source>
</evidence>
<dbReference type="Pfam" id="PF00756">
    <property type="entry name" value="Esterase"/>
    <property type="match status" value="1"/>
</dbReference>
<dbReference type="SUPFAM" id="SSF53474">
    <property type="entry name" value="alpha/beta-Hydrolases"/>
    <property type="match status" value="1"/>
</dbReference>
<reference evidence="1" key="1">
    <citation type="submission" date="2020-12" db="EMBL/GenBank/DDBJ databases">
        <title>Prauserella sp. ASG 168, a novel actinomycete isolated from cave rock.</title>
        <authorList>
            <person name="Suriyachadkun C."/>
        </authorList>
    </citation>
    <scope>NUCLEOTIDE SEQUENCE</scope>
    <source>
        <strain evidence="1">ASG 168</strain>
    </source>
</reference>
<dbReference type="EMBL" id="JAENJH010000004">
    <property type="protein sequence ID" value="MBK1786407.1"/>
    <property type="molecule type" value="Genomic_DNA"/>
</dbReference>
<evidence type="ECO:0000313" key="1">
    <source>
        <dbReference type="EMBL" id="MBK1786407.1"/>
    </source>
</evidence>
<dbReference type="GO" id="GO:0016787">
    <property type="term" value="F:hydrolase activity"/>
    <property type="evidence" value="ECO:0007669"/>
    <property type="project" value="UniProtKB-KW"/>
</dbReference>
<protein>
    <submittedName>
        <fullName evidence="1">Alpha/beta hydrolase</fullName>
    </submittedName>
</protein>
<dbReference type="Proteomes" id="UP000635245">
    <property type="component" value="Unassembled WGS sequence"/>
</dbReference>
<dbReference type="InterPro" id="IPR000801">
    <property type="entry name" value="Esterase-like"/>
</dbReference>
<organism evidence="1 2">
    <name type="scientific">Prauserella cavernicola</name>
    <dbReference type="NCBI Taxonomy" id="2800127"/>
    <lineage>
        <taxon>Bacteria</taxon>
        <taxon>Bacillati</taxon>
        <taxon>Actinomycetota</taxon>
        <taxon>Actinomycetes</taxon>
        <taxon>Pseudonocardiales</taxon>
        <taxon>Pseudonocardiaceae</taxon>
        <taxon>Prauserella</taxon>
    </lineage>
</organism>
<proteinExistence type="predicted"/>
<keyword evidence="1" id="KW-0378">Hydrolase</keyword>
<comment type="caution">
    <text evidence="1">The sequence shown here is derived from an EMBL/GenBank/DDBJ whole genome shotgun (WGS) entry which is preliminary data.</text>
</comment>